<dbReference type="InterPro" id="IPR000440">
    <property type="entry name" value="NADH_UbQ/plastoQ_OxRdtase_su3"/>
</dbReference>
<comment type="caution">
    <text evidence="13">The sequence shown here is derived from an EMBL/GenBank/DDBJ whole genome shotgun (WGS) entry which is preliminary data.</text>
</comment>
<dbReference type="EMBL" id="RPFP01000004">
    <property type="protein sequence ID" value="RPF69994.1"/>
    <property type="molecule type" value="Genomic_DNA"/>
</dbReference>
<keyword evidence="4" id="KW-1003">Cell membrane</keyword>
<accession>A0A024C1W0</accession>
<keyword evidence="9 11" id="KW-0520">NAD</keyword>
<comment type="function">
    <text evidence="11">NDH-1 shuttles electrons from NADH, via FMN and iron-sulfur (Fe-S) centers, to quinones in the respiratory chain.</text>
</comment>
<dbReference type="GO" id="GO:0005886">
    <property type="term" value="C:plasma membrane"/>
    <property type="evidence" value="ECO:0007669"/>
    <property type="project" value="UniProtKB-SubCell"/>
</dbReference>
<evidence type="ECO:0000256" key="7">
    <source>
        <dbReference type="ARBA" id="ARBA00022967"/>
    </source>
</evidence>
<evidence type="ECO:0000256" key="12">
    <source>
        <dbReference type="SAM" id="Phobius"/>
    </source>
</evidence>
<name>A0A024C1W0_HELPX</name>
<feature type="transmembrane region" description="Helical" evidence="12">
    <location>
        <begin position="70"/>
        <end position="92"/>
    </location>
</feature>
<comment type="subcellular location">
    <subcellularLocation>
        <location evidence="11">Cell membrane</location>
        <topology evidence="11">Multi-pass membrane protein</topology>
    </subcellularLocation>
    <subcellularLocation>
        <location evidence="1">Membrane</location>
    </subcellularLocation>
</comment>
<dbReference type="GO" id="GO:0008137">
    <property type="term" value="F:NADH dehydrogenase (ubiquinone) activity"/>
    <property type="evidence" value="ECO:0007669"/>
    <property type="project" value="InterPro"/>
</dbReference>
<dbReference type="Pfam" id="PF00507">
    <property type="entry name" value="Oxidored_q4"/>
    <property type="match status" value="1"/>
</dbReference>
<evidence type="ECO:0000256" key="3">
    <source>
        <dbReference type="ARBA" id="ARBA00022448"/>
    </source>
</evidence>
<gene>
    <name evidence="13" type="ORF">EGV97_01415</name>
</gene>
<evidence type="ECO:0000256" key="1">
    <source>
        <dbReference type="ARBA" id="ARBA00004370"/>
    </source>
</evidence>
<keyword evidence="8 12" id="KW-1133">Transmembrane helix</keyword>
<evidence type="ECO:0000256" key="2">
    <source>
        <dbReference type="ARBA" id="ARBA00008472"/>
    </source>
</evidence>
<evidence type="ECO:0000256" key="9">
    <source>
        <dbReference type="ARBA" id="ARBA00023027"/>
    </source>
</evidence>
<organism evidence="13 14">
    <name type="scientific">Helicobacter pylori</name>
    <name type="common">Campylobacter pylori</name>
    <dbReference type="NCBI Taxonomy" id="210"/>
    <lineage>
        <taxon>Bacteria</taxon>
        <taxon>Pseudomonadati</taxon>
        <taxon>Campylobacterota</taxon>
        <taxon>Epsilonproteobacteria</taxon>
        <taxon>Campylobacterales</taxon>
        <taxon>Helicobacteraceae</taxon>
        <taxon>Helicobacter</taxon>
    </lineage>
</organism>
<keyword evidence="3" id="KW-0813">Transport</keyword>
<feature type="transmembrane region" description="Helical" evidence="12">
    <location>
        <begin position="12"/>
        <end position="30"/>
    </location>
</feature>
<feature type="transmembrane region" description="Helical" evidence="12">
    <location>
        <begin position="98"/>
        <end position="120"/>
    </location>
</feature>
<keyword evidence="6 11" id="KW-0874">Quinone</keyword>
<evidence type="ECO:0000313" key="14">
    <source>
        <dbReference type="Proteomes" id="UP000276972"/>
    </source>
</evidence>
<dbReference type="InterPro" id="IPR038430">
    <property type="entry name" value="NDAH_ubi_oxred_su3_sf"/>
</dbReference>
<evidence type="ECO:0000256" key="8">
    <source>
        <dbReference type="ARBA" id="ARBA00022989"/>
    </source>
</evidence>
<keyword evidence="5 11" id="KW-0812">Transmembrane</keyword>
<keyword evidence="7" id="KW-1278">Translocase</keyword>
<evidence type="ECO:0000256" key="4">
    <source>
        <dbReference type="ARBA" id="ARBA00022475"/>
    </source>
</evidence>
<dbReference type="GO" id="GO:0048038">
    <property type="term" value="F:quinone binding"/>
    <property type="evidence" value="ECO:0007669"/>
    <property type="project" value="UniProtKB-KW"/>
</dbReference>
<dbReference type="eggNOG" id="COG0838">
    <property type="taxonomic scope" value="Bacteria"/>
</dbReference>
<evidence type="ECO:0000256" key="10">
    <source>
        <dbReference type="ARBA" id="ARBA00023136"/>
    </source>
</evidence>
<dbReference type="EC" id="7.1.1.-" evidence="11"/>
<comment type="similarity">
    <text evidence="2 11">Belongs to the complex I subunit 3 family.</text>
</comment>
<reference evidence="13 14" key="1">
    <citation type="submission" date="2018-11" db="EMBL/GenBank/DDBJ databases">
        <authorList>
            <person name="Gutierrez A.J."/>
            <person name="Bravo M."/>
        </authorList>
    </citation>
    <scope>NUCLEOTIDE SEQUENCE [LARGE SCALE GENOMIC DNA]</scope>
    <source>
        <strain evidence="13 14">22388</strain>
    </source>
</reference>
<protein>
    <recommendedName>
        <fullName evidence="11">NADH-quinone oxidoreductase subunit</fullName>
        <ecNumber evidence="11">7.1.1.-</ecNumber>
    </recommendedName>
</protein>
<dbReference type="Proteomes" id="UP000276972">
    <property type="component" value="Unassembled WGS sequence"/>
</dbReference>
<dbReference type="NCBIfam" id="NF006303">
    <property type="entry name" value="PRK08489.1"/>
    <property type="match status" value="1"/>
</dbReference>
<comment type="catalytic activity">
    <reaction evidence="11">
        <text>a quinone + NADH + 5 H(+)(in) = a quinol + NAD(+) + 4 H(+)(out)</text>
        <dbReference type="Rhea" id="RHEA:57888"/>
        <dbReference type="ChEBI" id="CHEBI:15378"/>
        <dbReference type="ChEBI" id="CHEBI:24646"/>
        <dbReference type="ChEBI" id="CHEBI:57540"/>
        <dbReference type="ChEBI" id="CHEBI:57945"/>
        <dbReference type="ChEBI" id="CHEBI:132124"/>
    </reaction>
</comment>
<proteinExistence type="inferred from homology"/>
<dbReference type="RefSeq" id="WP_001183535.1">
    <property type="nucleotide sequence ID" value="NZ_BSLT01000003.1"/>
</dbReference>
<keyword evidence="10 12" id="KW-0472">Membrane</keyword>
<evidence type="ECO:0000313" key="13">
    <source>
        <dbReference type="EMBL" id="RPF69994.1"/>
    </source>
</evidence>
<dbReference type="PANTHER" id="PTHR11058:SF22">
    <property type="entry name" value="NADH-QUINONE OXIDOREDUCTASE SUBUNIT A"/>
    <property type="match status" value="1"/>
</dbReference>
<evidence type="ECO:0000256" key="6">
    <source>
        <dbReference type="ARBA" id="ARBA00022719"/>
    </source>
</evidence>
<evidence type="ECO:0000256" key="5">
    <source>
        <dbReference type="ARBA" id="ARBA00022692"/>
    </source>
</evidence>
<dbReference type="Gene3D" id="1.20.58.1610">
    <property type="entry name" value="NADH:ubiquinone/plastoquinone oxidoreductase, chain 3"/>
    <property type="match status" value="1"/>
</dbReference>
<evidence type="ECO:0000256" key="11">
    <source>
        <dbReference type="RuleBase" id="RU003639"/>
    </source>
</evidence>
<dbReference type="GO" id="GO:0030964">
    <property type="term" value="C:NADH dehydrogenase complex"/>
    <property type="evidence" value="ECO:0007669"/>
    <property type="project" value="TreeGrafter"/>
</dbReference>
<dbReference type="PANTHER" id="PTHR11058">
    <property type="entry name" value="NADH-UBIQUINONE OXIDOREDUCTASE CHAIN 3"/>
    <property type="match status" value="1"/>
</dbReference>
<sequence length="133" mass="15721">MQQATEALNHPYFGVFVLLVFTFWVFNLTLRIQRFLSRKMAQKKGEKLKLAPYECGPVALKQPNRVSHHFYIMAMLFILFDVEIVFMFPWAIDFKKLGLFGLIEMLGFVFFLMIGFIYALKRNALSWQKLEVK</sequence>
<dbReference type="AlphaFoldDB" id="A0A024C1W0"/>